<feature type="compositionally biased region" description="Basic and acidic residues" evidence="1">
    <location>
        <begin position="379"/>
        <end position="402"/>
    </location>
</feature>
<feature type="domain" description="pPIWI-RE module N-terminal" evidence="3">
    <location>
        <begin position="16"/>
        <end position="403"/>
    </location>
</feature>
<feature type="compositionally biased region" description="Acidic residues" evidence="1">
    <location>
        <begin position="925"/>
        <end position="938"/>
    </location>
</feature>
<sequence>MTRHHREPGRYLDTLAYRCTPDLVGDDVVYLRNLGAETRTLWENFDRACQKRYGNDSAQAPYSIATTVLSVLTGGYVYFEPSGPQPFLASRERIDDKLLCRVFTLTYGLAQGTAIHEIDLRQPPQLAQKIADTPESEVYLAEHIRPQAGTQPVAPNWVFRTIAWGLAQKLAGPWTVREGLTIPLRPDVTGGLIALDDPWENDQGGRYALSRTALTLQTVPNIATPVLMVTSRVTRISDSLIYSRTVLAVQPGDDHPILEVGLHGGGGARTISRYALEALGRLKMDYSILQAIATRSQAEQRMRAEAIAEAGRDRKPTLKFPRERPDQIWPVLPKSRPFPIGVGSGMHHLRVLNQHILGRLEDRAEPLVARATAMALPHRPTDPEKVSKAEMDRRKVEREATGSKKALRGRGSAFPEPASIAAAVKAAGFTKLRLVCLWYRDETRLRMIAALAKTYGLETEGLDPHDGQEIDLFGGTITAVFHLAADFLAHGSPNGRTKALRPAAAGLDPSGGVLIGAWCETHIPTIDDLPGLKPAELEDADAKPQSKTILASKDIASQYLLGKNTNGIIEPKDPDHPAEMALLDLYRSLGIIDDRIAKALRPETRHAEYGADRIAHVGFHIRQQNKRKGEKSSPRTVVTATALIPQTAPGDVWQLLGWSSTVASWQPYRPAQNQFHETEYPQETGGKKSYRQRWDDVGTVIEQALQDLVEELDGRPYIVTVDEDSARRIWDGLQNSKQGSRPDTRKSKYWLPGYSLQDDERPDAVIRVNIADNRVPPPIAYTRVLSSRDAVTEGETTNALYEIETDFSTPVWVLCNVPRNYDGGNSGRLGAKYTRWDAKRSVISDNREERRKSEMPEPWYSMTATEIFPIALNDRVFHEALAVATAQLCHQTLYWSGRARYPVALHAAIQMDEGHPQYRRTAQSLDEEEDGSALPVEE</sequence>
<dbReference type="Pfam" id="PF13032">
    <property type="entry name" value="RNaseH_pPIWI_RE"/>
    <property type="match status" value="1"/>
</dbReference>
<comment type="caution">
    <text evidence="4">The sequence shown here is derived from an EMBL/GenBank/DDBJ whole genome shotgun (WGS) entry which is preliminary data.</text>
</comment>
<evidence type="ECO:0000259" key="2">
    <source>
        <dbReference type="Pfam" id="PF13032"/>
    </source>
</evidence>
<dbReference type="RefSeq" id="WP_322442506.1">
    <property type="nucleotide sequence ID" value="NZ_JAXOTQ010000036.1"/>
</dbReference>
<dbReference type="InterPro" id="IPR025085">
    <property type="entry name" value="pPIWI_RE_X"/>
</dbReference>
<gene>
    <name evidence="4" type="ORF">U2F25_25630</name>
</gene>
<evidence type="ECO:0000313" key="4">
    <source>
        <dbReference type="EMBL" id="MDZ5492810.1"/>
    </source>
</evidence>
<organism evidence="4 5">
    <name type="scientific">Micromonospora sicca</name>
    <dbReference type="NCBI Taxonomy" id="2202420"/>
    <lineage>
        <taxon>Bacteria</taxon>
        <taxon>Bacillati</taxon>
        <taxon>Actinomycetota</taxon>
        <taxon>Actinomycetes</taxon>
        <taxon>Micromonosporales</taxon>
        <taxon>Micromonosporaceae</taxon>
        <taxon>Micromonospora</taxon>
    </lineage>
</organism>
<evidence type="ECO:0000313" key="5">
    <source>
        <dbReference type="Proteomes" id="UP001290101"/>
    </source>
</evidence>
<dbReference type="Pfam" id="PF13111">
    <property type="entry name" value="pPIWI_RE_X"/>
    <property type="match status" value="1"/>
</dbReference>
<name>A0ABU5JJM1_9ACTN</name>
<feature type="region of interest" description="Disordered" evidence="1">
    <location>
        <begin position="378"/>
        <end position="411"/>
    </location>
</feature>
<reference evidence="4 5" key="1">
    <citation type="submission" date="2023-12" db="EMBL/GenBank/DDBJ databases">
        <title>Micromonospora sp. nov., isolated from Atacama Desert.</title>
        <authorList>
            <person name="Carro L."/>
            <person name="Golinska P."/>
            <person name="Klenk H.-P."/>
            <person name="Goodfellow M."/>
        </authorList>
    </citation>
    <scope>NUCLEOTIDE SEQUENCE [LARGE SCALE GENOMIC DNA]</scope>
    <source>
        <strain evidence="4 5">4G53</strain>
    </source>
</reference>
<accession>A0ABU5JJM1</accession>
<evidence type="ECO:0000256" key="1">
    <source>
        <dbReference type="SAM" id="MobiDB-lite"/>
    </source>
</evidence>
<keyword evidence="5" id="KW-1185">Reference proteome</keyword>
<dbReference type="EMBL" id="JAXOTQ010000036">
    <property type="protein sequence ID" value="MDZ5492810.1"/>
    <property type="molecule type" value="Genomic_DNA"/>
</dbReference>
<proteinExistence type="predicted"/>
<feature type="region of interest" description="Disordered" evidence="1">
    <location>
        <begin position="918"/>
        <end position="938"/>
    </location>
</feature>
<dbReference type="InterPro" id="IPR024996">
    <property type="entry name" value="RNaseH_pPIWI_RE"/>
</dbReference>
<protein>
    <submittedName>
        <fullName evidence="4">RNaseH domain-containing protein</fullName>
    </submittedName>
</protein>
<dbReference type="Proteomes" id="UP001290101">
    <property type="component" value="Unassembled WGS sequence"/>
</dbReference>
<feature type="domain" description="pPIWI-RE RNaseH" evidence="2">
    <location>
        <begin position="616"/>
        <end position="917"/>
    </location>
</feature>
<evidence type="ECO:0000259" key="3">
    <source>
        <dbReference type="Pfam" id="PF13111"/>
    </source>
</evidence>